<dbReference type="InterPro" id="IPR046884">
    <property type="entry name" value="MnmA-like_central"/>
</dbReference>
<keyword evidence="9 14" id="KW-0547">Nucleotide-binding</keyword>
<feature type="binding site" evidence="14">
    <location>
        <position position="125"/>
    </location>
    <ligand>
        <name>ATP</name>
        <dbReference type="ChEBI" id="CHEBI:30616"/>
    </ligand>
</feature>
<accession>A0A3E0X1F2</accession>
<evidence type="ECO:0000256" key="7">
    <source>
        <dbReference type="ARBA" id="ARBA00022679"/>
    </source>
</evidence>
<feature type="region of interest" description="Interaction with tRNA" evidence="14">
    <location>
        <begin position="308"/>
        <end position="309"/>
    </location>
</feature>
<dbReference type="NCBIfam" id="TIGR00420">
    <property type="entry name" value="trmU"/>
    <property type="match status" value="1"/>
</dbReference>
<feature type="domain" description="tRNA-specific 2-thiouridylase MnmA-like C-terminal" evidence="15">
    <location>
        <begin position="283"/>
        <end position="356"/>
    </location>
</feature>
<evidence type="ECO:0000256" key="5">
    <source>
        <dbReference type="ARBA" id="ARBA00022490"/>
    </source>
</evidence>
<dbReference type="HAMAP" id="MF_00144">
    <property type="entry name" value="tRNA_thiouridyl_MnmA"/>
    <property type="match status" value="1"/>
</dbReference>
<dbReference type="RefSeq" id="WP_116302598.1">
    <property type="nucleotide sequence ID" value="NZ_NFZV01000012.1"/>
</dbReference>
<evidence type="ECO:0000256" key="9">
    <source>
        <dbReference type="ARBA" id="ARBA00022741"/>
    </source>
</evidence>
<dbReference type="GO" id="GO:0103016">
    <property type="term" value="F:tRNA-uridine 2-sulfurtransferase activity"/>
    <property type="evidence" value="ECO:0007669"/>
    <property type="project" value="UniProtKB-EC"/>
</dbReference>
<keyword evidence="7 14" id="KW-0808">Transferase</keyword>
<feature type="site" description="Interaction with tRNA" evidence="14">
    <location>
        <position position="340"/>
    </location>
</feature>
<evidence type="ECO:0000256" key="4">
    <source>
        <dbReference type="ARBA" id="ARBA00013805"/>
    </source>
</evidence>
<keyword evidence="10 14" id="KW-0067">ATP-binding</keyword>
<dbReference type="InterPro" id="IPR023382">
    <property type="entry name" value="MnmA-like_central_sf"/>
</dbReference>
<feature type="active site" description="Nucleophile" evidence="14">
    <location>
        <position position="101"/>
    </location>
</feature>
<comment type="catalytic activity">
    <reaction evidence="13 14">
        <text>S-sulfanyl-L-cysteinyl-[protein] + uridine(34) in tRNA + AH2 + ATP = 2-thiouridine(34) in tRNA + L-cysteinyl-[protein] + A + AMP + diphosphate + H(+)</text>
        <dbReference type="Rhea" id="RHEA:47032"/>
        <dbReference type="Rhea" id="RHEA-COMP:10131"/>
        <dbReference type="Rhea" id="RHEA-COMP:11726"/>
        <dbReference type="Rhea" id="RHEA-COMP:11727"/>
        <dbReference type="Rhea" id="RHEA-COMP:11728"/>
        <dbReference type="ChEBI" id="CHEBI:13193"/>
        <dbReference type="ChEBI" id="CHEBI:15378"/>
        <dbReference type="ChEBI" id="CHEBI:17499"/>
        <dbReference type="ChEBI" id="CHEBI:29950"/>
        <dbReference type="ChEBI" id="CHEBI:30616"/>
        <dbReference type="ChEBI" id="CHEBI:33019"/>
        <dbReference type="ChEBI" id="CHEBI:61963"/>
        <dbReference type="ChEBI" id="CHEBI:65315"/>
        <dbReference type="ChEBI" id="CHEBI:87170"/>
        <dbReference type="ChEBI" id="CHEBI:456215"/>
        <dbReference type="EC" id="2.8.1.13"/>
    </reaction>
</comment>
<dbReference type="GO" id="GO:0005524">
    <property type="term" value="F:ATP binding"/>
    <property type="evidence" value="ECO:0007669"/>
    <property type="project" value="UniProtKB-KW"/>
</dbReference>
<dbReference type="GO" id="GO:0000049">
    <property type="term" value="F:tRNA binding"/>
    <property type="evidence" value="ECO:0007669"/>
    <property type="project" value="UniProtKB-KW"/>
</dbReference>
<dbReference type="Gene3D" id="2.40.30.10">
    <property type="entry name" value="Translation factors"/>
    <property type="match status" value="1"/>
</dbReference>
<dbReference type="FunFam" id="3.40.50.620:FF:000004">
    <property type="entry name" value="tRNA-specific 2-thiouridylase MnmA"/>
    <property type="match status" value="1"/>
</dbReference>
<dbReference type="Gene3D" id="2.30.30.280">
    <property type="entry name" value="Adenine nucleotide alpha hydrolases-like domains"/>
    <property type="match status" value="1"/>
</dbReference>
<dbReference type="Pfam" id="PF20258">
    <property type="entry name" value="tRNA_Me_trans_C"/>
    <property type="match status" value="1"/>
</dbReference>
<comment type="caution">
    <text evidence="17">The sequence shown here is derived from an EMBL/GenBank/DDBJ whole genome shotgun (WGS) entry which is preliminary data.</text>
</comment>
<comment type="function">
    <text evidence="14">Catalyzes the 2-thiolation of uridine at the wobble position (U34) of tRNA, leading to the formation of s(2)U34.</text>
</comment>
<dbReference type="FunFam" id="2.30.30.280:FF:000001">
    <property type="entry name" value="tRNA-specific 2-thiouridylase MnmA"/>
    <property type="match status" value="1"/>
</dbReference>
<dbReference type="EC" id="2.8.1.13" evidence="3 14"/>
<dbReference type="FunFam" id="2.40.30.10:FF:000023">
    <property type="entry name" value="tRNA-specific 2-thiouridylase MnmA"/>
    <property type="match status" value="1"/>
</dbReference>
<evidence type="ECO:0000313" key="17">
    <source>
        <dbReference type="EMBL" id="RFA38556.1"/>
    </source>
</evidence>
<feature type="binding site" evidence="14">
    <location>
        <begin position="10"/>
        <end position="17"/>
    </location>
    <ligand>
        <name>ATP</name>
        <dbReference type="ChEBI" id="CHEBI:30616"/>
    </ligand>
</feature>
<evidence type="ECO:0000259" key="15">
    <source>
        <dbReference type="Pfam" id="PF20258"/>
    </source>
</evidence>
<comment type="subcellular location">
    <subcellularLocation>
        <location evidence="1 14">Cytoplasm</location>
    </subcellularLocation>
</comment>
<dbReference type="InterPro" id="IPR046885">
    <property type="entry name" value="MnmA-like_C"/>
</dbReference>
<evidence type="ECO:0000313" key="18">
    <source>
        <dbReference type="Proteomes" id="UP000256763"/>
    </source>
</evidence>
<reference evidence="18" key="1">
    <citation type="submission" date="2017-05" db="EMBL/GenBank/DDBJ databases">
        <authorList>
            <person name="Sharma S."/>
            <person name="Sidhu C."/>
            <person name="Pinnaka A.K."/>
        </authorList>
    </citation>
    <scope>NUCLEOTIDE SEQUENCE [LARGE SCALE GENOMIC DNA]</scope>
    <source>
        <strain evidence="18">AK93</strain>
    </source>
</reference>
<dbReference type="GO" id="GO:0002143">
    <property type="term" value="P:tRNA wobble position uridine thiolation"/>
    <property type="evidence" value="ECO:0007669"/>
    <property type="project" value="TreeGrafter"/>
</dbReference>
<dbReference type="AlphaFoldDB" id="A0A3E0X1F2"/>
<evidence type="ECO:0000256" key="11">
    <source>
        <dbReference type="ARBA" id="ARBA00022884"/>
    </source>
</evidence>
<dbReference type="GO" id="GO:0005737">
    <property type="term" value="C:cytoplasm"/>
    <property type="evidence" value="ECO:0007669"/>
    <property type="project" value="UniProtKB-SubCell"/>
</dbReference>
<feature type="region of interest" description="Interaction with target base in tRNA" evidence="14">
    <location>
        <begin position="96"/>
        <end position="98"/>
    </location>
</feature>
<keyword evidence="6 14" id="KW-0820">tRNA-binding</keyword>
<feature type="binding site" evidence="14">
    <location>
        <position position="36"/>
    </location>
    <ligand>
        <name>ATP</name>
        <dbReference type="ChEBI" id="CHEBI:30616"/>
    </ligand>
</feature>
<evidence type="ECO:0000256" key="6">
    <source>
        <dbReference type="ARBA" id="ARBA00022555"/>
    </source>
</evidence>
<feature type="domain" description="tRNA-specific 2-thiouridylase MnmA-like central" evidence="16">
    <location>
        <begin position="205"/>
        <end position="272"/>
    </location>
</feature>
<evidence type="ECO:0000256" key="2">
    <source>
        <dbReference type="ARBA" id="ARBA00006191"/>
    </source>
</evidence>
<name>A0A3E0X1F2_9GAMM</name>
<keyword evidence="8 14" id="KW-0819">tRNA processing</keyword>
<gene>
    <name evidence="14" type="primary">mnmA</name>
    <name evidence="17" type="ORF">CAL65_04205</name>
</gene>
<protein>
    <recommendedName>
        <fullName evidence="4 14">tRNA-specific 2-thiouridylase MnmA</fullName>
        <ecNumber evidence="3 14">2.8.1.13</ecNumber>
    </recommendedName>
</protein>
<feature type="region of interest" description="Interaction with tRNA" evidence="14">
    <location>
        <begin position="146"/>
        <end position="148"/>
    </location>
</feature>
<dbReference type="CDD" id="cd01998">
    <property type="entry name" value="MnmA_TRMU-like"/>
    <property type="match status" value="1"/>
</dbReference>
<dbReference type="OrthoDB" id="9800696at2"/>
<evidence type="ECO:0000256" key="10">
    <source>
        <dbReference type="ARBA" id="ARBA00022840"/>
    </source>
</evidence>
<dbReference type="InterPro" id="IPR004506">
    <property type="entry name" value="MnmA-like"/>
</dbReference>
<dbReference type="Proteomes" id="UP000256763">
    <property type="component" value="Unassembled WGS sequence"/>
</dbReference>
<keyword evidence="11 14" id="KW-0694">RNA-binding</keyword>
<dbReference type="NCBIfam" id="NF001138">
    <property type="entry name" value="PRK00143.1"/>
    <property type="match status" value="1"/>
</dbReference>
<comment type="caution">
    <text evidence="14">Lacks conserved residue(s) required for the propagation of feature annotation.</text>
</comment>
<evidence type="ECO:0000256" key="13">
    <source>
        <dbReference type="ARBA" id="ARBA00051542"/>
    </source>
</evidence>
<dbReference type="EMBL" id="NFZW01000003">
    <property type="protein sequence ID" value="RFA38556.1"/>
    <property type="molecule type" value="Genomic_DNA"/>
</dbReference>
<dbReference type="SUPFAM" id="SSF52402">
    <property type="entry name" value="Adenine nucleotide alpha hydrolases-like"/>
    <property type="match status" value="1"/>
</dbReference>
<keyword evidence="18" id="KW-1185">Reference proteome</keyword>
<evidence type="ECO:0000256" key="8">
    <source>
        <dbReference type="ARBA" id="ARBA00022694"/>
    </source>
</evidence>
<evidence type="ECO:0000256" key="14">
    <source>
        <dbReference type="HAMAP-Rule" id="MF_00144"/>
    </source>
</evidence>
<dbReference type="InterPro" id="IPR014729">
    <property type="entry name" value="Rossmann-like_a/b/a_fold"/>
</dbReference>
<evidence type="ECO:0000256" key="1">
    <source>
        <dbReference type="ARBA" id="ARBA00004496"/>
    </source>
</evidence>
<sequence length="364" mass="40678">MPQPQRVIVGISGGVDSAVAALLLQEQGFDVQGLFMKNWEDDDTETYCSAEEDLADAKQVCDTLGIPLHQANFAKEYKQQVFDYCLEEFRAGRTPNPDILCNQQIKFRAFLDYALRLGADYVATGHYVRKREDSLYRLLKGKDDNKDQSYFLYTLGQEQLKHALFPLGELEKPYVRQLAEEAGFDNFAKKDSTGICFIGERDFREFLSRYLPREPGDIVTPEGEAIGTHQGLSFYTIGQRQGLGIGGRAGAEGRPWYVVGKDMQRNALIVAQGHDHPLLLSAGLDAEQLTWTADAPPSAPLRCSAKTRYRQSDQECELQLENGIARLRFDKPQRAVTPGQSVVFYSGEECLGGGIIVRGHPLDN</sequence>
<evidence type="ECO:0000256" key="3">
    <source>
        <dbReference type="ARBA" id="ARBA00011949"/>
    </source>
</evidence>
<evidence type="ECO:0000256" key="12">
    <source>
        <dbReference type="ARBA" id="ARBA00023157"/>
    </source>
</evidence>
<proteinExistence type="inferred from homology"/>
<organism evidence="17 18">
    <name type="scientific">Alkalilimnicola ehrlichii</name>
    <dbReference type="NCBI Taxonomy" id="351052"/>
    <lineage>
        <taxon>Bacteria</taxon>
        <taxon>Pseudomonadati</taxon>
        <taxon>Pseudomonadota</taxon>
        <taxon>Gammaproteobacteria</taxon>
        <taxon>Chromatiales</taxon>
        <taxon>Ectothiorhodospiraceae</taxon>
        <taxon>Alkalilimnicola</taxon>
    </lineage>
</organism>
<keyword evidence="5 14" id="KW-0963">Cytoplasm</keyword>
<keyword evidence="12" id="KW-1015">Disulfide bond</keyword>
<dbReference type="Pfam" id="PF03054">
    <property type="entry name" value="tRNA_Me_trans"/>
    <property type="match status" value="1"/>
</dbReference>
<feature type="site" description="Interaction with tRNA" evidence="14">
    <location>
        <position position="126"/>
    </location>
</feature>
<feature type="active site" description="Cysteine persulfide intermediate" evidence="14">
    <location>
        <position position="196"/>
    </location>
</feature>
<dbReference type="Gene3D" id="3.40.50.620">
    <property type="entry name" value="HUPs"/>
    <property type="match status" value="1"/>
</dbReference>
<comment type="similarity">
    <text evidence="2 14">Belongs to the MnmA/TRMU family.</text>
</comment>
<evidence type="ECO:0000259" key="16">
    <source>
        <dbReference type="Pfam" id="PF20259"/>
    </source>
</evidence>
<dbReference type="Pfam" id="PF20259">
    <property type="entry name" value="tRNA_Me_trans_M"/>
    <property type="match status" value="1"/>
</dbReference>
<dbReference type="PANTHER" id="PTHR11933">
    <property type="entry name" value="TRNA 5-METHYLAMINOMETHYL-2-THIOURIDYLATE -METHYLTRANSFERASE"/>
    <property type="match status" value="1"/>
</dbReference>
<dbReference type="PANTHER" id="PTHR11933:SF5">
    <property type="entry name" value="MITOCHONDRIAL TRNA-SPECIFIC 2-THIOURIDYLASE 1"/>
    <property type="match status" value="1"/>
</dbReference>